<dbReference type="Proteomes" id="UP000694044">
    <property type="component" value="Unassembled WGS sequence"/>
</dbReference>
<dbReference type="AlphaFoldDB" id="A0A8T1VCY9"/>
<dbReference type="OrthoDB" id="91357at2759"/>
<sequence>MDMHEVASQVQTLVALRHFVSAFDAGQVASKPAQLRITPDAVVDVATRETLFLIQQKHYSLHRQRTLLDARNELPVATLRLSMFNRTPTYSAYPRTEHEETPCAFKFTADDTTVRSEFTDLVGGQHCTIGCDPPTDGSDSLAFWLVRGTGDTADVQQTIARLTYTHKSPKTDEGESVVLDVAPGVDRMMMILICIGLLDEGFEDEHTQQ</sequence>
<dbReference type="InterPro" id="IPR007612">
    <property type="entry name" value="LOR"/>
</dbReference>
<organism evidence="1 2">
    <name type="scientific">Phytophthora pseudosyringae</name>
    <dbReference type="NCBI Taxonomy" id="221518"/>
    <lineage>
        <taxon>Eukaryota</taxon>
        <taxon>Sar</taxon>
        <taxon>Stramenopiles</taxon>
        <taxon>Oomycota</taxon>
        <taxon>Peronosporomycetes</taxon>
        <taxon>Peronosporales</taxon>
        <taxon>Peronosporaceae</taxon>
        <taxon>Phytophthora</taxon>
    </lineage>
</organism>
<accession>A0A8T1VCY9</accession>
<dbReference type="Pfam" id="PF04525">
    <property type="entry name" value="LOR"/>
    <property type="match status" value="1"/>
</dbReference>
<name>A0A8T1VCY9_9STRA</name>
<proteinExistence type="predicted"/>
<keyword evidence="2" id="KW-1185">Reference proteome</keyword>
<evidence type="ECO:0000313" key="2">
    <source>
        <dbReference type="Proteomes" id="UP000694044"/>
    </source>
</evidence>
<reference evidence="1" key="1">
    <citation type="submission" date="2021-02" db="EMBL/GenBank/DDBJ databases">
        <authorList>
            <person name="Palmer J.M."/>
        </authorList>
    </citation>
    <scope>NUCLEOTIDE SEQUENCE</scope>
    <source>
        <strain evidence="1">SCRP734</strain>
    </source>
</reference>
<comment type="caution">
    <text evidence="1">The sequence shown here is derived from an EMBL/GenBank/DDBJ whole genome shotgun (WGS) entry which is preliminary data.</text>
</comment>
<gene>
    <name evidence="1" type="ORF">PHYPSEUDO_009275</name>
</gene>
<protein>
    <submittedName>
        <fullName evidence="1">Uncharacterized protein</fullName>
    </submittedName>
</protein>
<dbReference type="EMBL" id="JAGDFM010000384">
    <property type="protein sequence ID" value="KAG7378945.1"/>
    <property type="molecule type" value="Genomic_DNA"/>
</dbReference>
<evidence type="ECO:0000313" key="1">
    <source>
        <dbReference type="EMBL" id="KAG7378945.1"/>
    </source>
</evidence>